<dbReference type="PANTHER" id="PTHR46193:SF9">
    <property type="entry name" value="HALOACID DEHALOGENASE-LIKE HYDROLASE DOMAIN-CONTAINING PROTEIN SGPP"/>
    <property type="match status" value="1"/>
</dbReference>
<dbReference type="EMBL" id="SBKN01000002">
    <property type="protein sequence ID" value="RXR23457.1"/>
    <property type="molecule type" value="Genomic_DNA"/>
</dbReference>
<evidence type="ECO:0000256" key="2">
    <source>
        <dbReference type="ARBA" id="ARBA00006171"/>
    </source>
</evidence>
<dbReference type="PANTHER" id="PTHR46193">
    <property type="entry name" value="6-PHOSPHOGLUCONATE PHOSPHATASE"/>
    <property type="match status" value="1"/>
</dbReference>
<sequence length="209" mass="23900">MAKIKAVLFDMDGVLIDAKDWHYEALNKALRLFGTEISRYDHLVTFDGLPTKKKLEMLSLEGGFPRKLHGFINDLKQVYTMEMVYAKCKPSFNHQYTLSKLKEEGYHIAVCSNSVRNTIEIMMQKANLTQYLDFFISNQDVTHGKPDPEIYQKAIQRLGLQPEECLIVEDNENGIKAALASGAHLFKVETVDDVQFTAIMNRINEIEHA</sequence>
<dbReference type="CDD" id="cd07505">
    <property type="entry name" value="HAD_BPGM-like"/>
    <property type="match status" value="1"/>
</dbReference>
<dbReference type="InterPro" id="IPR051600">
    <property type="entry name" value="Beta-PGM-like"/>
</dbReference>
<dbReference type="OrthoDB" id="9797743at2"/>
<keyword evidence="4" id="KW-0460">Magnesium</keyword>
<evidence type="ECO:0000256" key="4">
    <source>
        <dbReference type="ARBA" id="ARBA00022842"/>
    </source>
</evidence>
<dbReference type="InterPro" id="IPR041492">
    <property type="entry name" value="HAD_2"/>
</dbReference>
<dbReference type="Proteomes" id="UP000289857">
    <property type="component" value="Unassembled WGS sequence"/>
</dbReference>
<dbReference type="GO" id="GO:0003824">
    <property type="term" value="F:catalytic activity"/>
    <property type="evidence" value="ECO:0007669"/>
    <property type="project" value="UniProtKB-ARBA"/>
</dbReference>
<organism evidence="5 6">
    <name type="scientific">Flavobacterium stagni</name>
    <dbReference type="NCBI Taxonomy" id="2506421"/>
    <lineage>
        <taxon>Bacteria</taxon>
        <taxon>Pseudomonadati</taxon>
        <taxon>Bacteroidota</taxon>
        <taxon>Flavobacteriia</taxon>
        <taxon>Flavobacteriales</taxon>
        <taxon>Flavobacteriaceae</taxon>
        <taxon>Flavobacterium</taxon>
    </lineage>
</organism>
<dbReference type="SFLD" id="SFLDS00003">
    <property type="entry name" value="Haloacid_Dehalogenase"/>
    <property type="match status" value="1"/>
</dbReference>
<dbReference type="InterPro" id="IPR023198">
    <property type="entry name" value="PGP-like_dom2"/>
</dbReference>
<dbReference type="AlphaFoldDB" id="A0A4Q1KC10"/>
<dbReference type="InterPro" id="IPR006439">
    <property type="entry name" value="HAD-SF_hydro_IA"/>
</dbReference>
<dbReference type="GO" id="GO:0046872">
    <property type="term" value="F:metal ion binding"/>
    <property type="evidence" value="ECO:0007669"/>
    <property type="project" value="UniProtKB-KW"/>
</dbReference>
<dbReference type="SFLD" id="SFLDG01135">
    <property type="entry name" value="C1.5.6:_HAD__Beta-PGM__Phospha"/>
    <property type="match status" value="1"/>
</dbReference>
<dbReference type="Gene3D" id="3.40.50.1000">
    <property type="entry name" value="HAD superfamily/HAD-like"/>
    <property type="match status" value="1"/>
</dbReference>
<dbReference type="Pfam" id="PF13419">
    <property type="entry name" value="HAD_2"/>
    <property type="match status" value="1"/>
</dbReference>
<dbReference type="SUPFAM" id="SSF56784">
    <property type="entry name" value="HAD-like"/>
    <property type="match status" value="1"/>
</dbReference>
<dbReference type="NCBIfam" id="TIGR01549">
    <property type="entry name" value="HAD-SF-IA-v1"/>
    <property type="match status" value="1"/>
</dbReference>
<keyword evidence="3" id="KW-0479">Metal-binding</keyword>
<evidence type="ECO:0000256" key="3">
    <source>
        <dbReference type="ARBA" id="ARBA00022723"/>
    </source>
</evidence>
<reference evidence="6" key="1">
    <citation type="submission" date="2019-01" db="EMBL/GenBank/DDBJ databases">
        <title>Cytophagaceae bacterium strain CAR-16.</title>
        <authorList>
            <person name="Chen W.-M."/>
        </authorList>
    </citation>
    <scope>NUCLEOTIDE SEQUENCE [LARGE SCALE GENOMIC DNA]</scope>
    <source>
        <strain evidence="6">WWJ-16</strain>
    </source>
</reference>
<proteinExistence type="inferred from homology"/>
<comment type="cofactor">
    <cofactor evidence="1">
        <name>Mg(2+)</name>
        <dbReference type="ChEBI" id="CHEBI:18420"/>
    </cofactor>
</comment>
<evidence type="ECO:0000313" key="5">
    <source>
        <dbReference type="EMBL" id="RXR23457.1"/>
    </source>
</evidence>
<dbReference type="Gene3D" id="1.10.150.240">
    <property type="entry name" value="Putative phosphatase, domain 2"/>
    <property type="match status" value="1"/>
</dbReference>
<accession>A0A4Q1KC10</accession>
<protein>
    <submittedName>
        <fullName evidence="5">HAD family phosphatase</fullName>
    </submittedName>
</protein>
<dbReference type="SFLD" id="SFLDG01129">
    <property type="entry name" value="C1.5:_HAD__Beta-PGM__Phosphata"/>
    <property type="match status" value="1"/>
</dbReference>
<dbReference type="NCBIfam" id="TIGR01509">
    <property type="entry name" value="HAD-SF-IA-v3"/>
    <property type="match status" value="1"/>
</dbReference>
<evidence type="ECO:0000256" key="1">
    <source>
        <dbReference type="ARBA" id="ARBA00001946"/>
    </source>
</evidence>
<evidence type="ECO:0000313" key="6">
    <source>
        <dbReference type="Proteomes" id="UP000289857"/>
    </source>
</evidence>
<name>A0A4Q1KC10_9FLAO</name>
<comment type="caution">
    <text evidence="5">The sequence shown here is derived from an EMBL/GenBank/DDBJ whole genome shotgun (WGS) entry which is preliminary data.</text>
</comment>
<gene>
    <name evidence="5" type="ORF">EQG61_05685</name>
</gene>
<dbReference type="InterPro" id="IPR023214">
    <property type="entry name" value="HAD_sf"/>
</dbReference>
<dbReference type="PRINTS" id="PR00413">
    <property type="entry name" value="HADHALOGNASE"/>
</dbReference>
<comment type="similarity">
    <text evidence="2">Belongs to the HAD-like hydrolase superfamily. CbbY/CbbZ/Gph/YieH family.</text>
</comment>
<keyword evidence="6" id="KW-1185">Reference proteome</keyword>
<dbReference type="InterPro" id="IPR036412">
    <property type="entry name" value="HAD-like_sf"/>
</dbReference>
<dbReference type="RefSeq" id="WP_129460936.1">
    <property type="nucleotide sequence ID" value="NZ_SBKN01000002.1"/>
</dbReference>